<gene>
    <name evidence="1" type="ORF">M8818_001458</name>
</gene>
<evidence type="ECO:0000313" key="2">
    <source>
        <dbReference type="Proteomes" id="UP001320706"/>
    </source>
</evidence>
<reference evidence="1" key="1">
    <citation type="submission" date="2024-02" db="EMBL/GenBank/DDBJ databases">
        <title>Metagenome Assembled Genome of Zalaria obscura JY119.</title>
        <authorList>
            <person name="Vighnesh L."/>
            <person name="Jagadeeshwari U."/>
            <person name="Venkata Ramana C."/>
            <person name="Sasikala C."/>
        </authorList>
    </citation>
    <scope>NUCLEOTIDE SEQUENCE</scope>
    <source>
        <strain evidence="1">JY119</strain>
    </source>
</reference>
<sequence>MPCFLVLRVNNSGLFTILLYQSSQVISWPSLPGVYTGDPLPHRPPILILTAVTSTPSQEPPSVTAATSPPSRLSPNPRIPRPNKPHNLLPHLPPPLPPPHPLTPNTNLKRPLLLHLPKQQPTPRTPPLPKPIHQTPIHEPPHHLPKARPIQHPHPLHPAQPLQRLSQYIRQGVALAQIRDLGGAQGADFGAEGYVPDAGALGGGERVEQGVEGGGCGVGPVEVDWGAEVVEEVGFGVEGSAG</sequence>
<proteinExistence type="predicted"/>
<organism evidence="1 2">
    <name type="scientific">Zalaria obscura</name>
    <dbReference type="NCBI Taxonomy" id="2024903"/>
    <lineage>
        <taxon>Eukaryota</taxon>
        <taxon>Fungi</taxon>
        <taxon>Dikarya</taxon>
        <taxon>Ascomycota</taxon>
        <taxon>Pezizomycotina</taxon>
        <taxon>Dothideomycetes</taxon>
        <taxon>Dothideomycetidae</taxon>
        <taxon>Dothideales</taxon>
        <taxon>Zalariaceae</taxon>
        <taxon>Zalaria</taxon>
    </lineage>
</organism>
<dbReference type="EMBL" id="JAMKPW020000006">
    <property type="protein sequence ID" value="KAK8217206.1"/>
    <property type="molecule type" value="Genomic_DNA"/>
</dbReference>
<accession>A0ACC3SJT7</accession>
<dbReference type="Proteomes" id="UP001320706">
    <property type="component" value="Unassembled WGS sequence"/>
</dbReference>
<name>A0ACC3SJT7_9PEZI</name>
<protein>
    <submittedName>
        <fullName evidence="1">Uncharacterized protein</fullName>
    </submittedName>
</protein>
<evidence type="ECO:0000313" key="1">
    <source>
        <dbReference type="EMBL" id="KAK8217206.1"/>
    </source>
</evidence>
<keyword evidence="2" id="KW-1185">Reference proteome</keyword>
<comment type="caution">
    <text evidence="1">The sequence shown here is derived from an EMBL/GenBank/DDBJ whole genome shotgun (WGS) entry which is preliminary data.</text>
</comment>